<feature type="transmembrane region" description="Helical" evidence="1">
    <location>
        <begin position="177"/>
        <end position="197"/>
    </location>
</feature>
<dbReference type="Proteomes" id="UP000441399">
    <property type="component" value="Unassembled WGS sequence"/>
</dbReference>
<feature type="transmembrane region" description="Helical" evidence="1">
    <location>
        <begin position="7"/>
        <end position="29"/>
    </location>
</feature>
<proteinExistence type="predicted"/>
<evidence type="ECO:0000313" key="3">
    <source>
        <dbReference type="Proteomes" id="UP000441399"/>
    </source>
</evidence>
<feature type="transmembrane region" description="Helical" evidence="1">
    <location>
        <begin position="144"/>
        <end position="165"/>
    </location>
</feature>
<organism evidence="2 3">
    <name type="scientific">BD1-7 clade bacterium</name>
    <dbReference type="NCBI Taxonomy" id="2029982"/>
    <lineage>
        <taxon>Bacteria</taxon>
        <taxon>Pseudomonadati</taxon>
        <taxon>Pseudomonadota</taxon>
        <taxon>Gammaproteobacteria</taxon>
        <taxon>Cellvibrionales</taxon>
        <taxon>Spongiibacteraceae</taxon>
        <taxon>BD1-7 clade</taxon>
    </lineage>
</organism>
<dbReference type="AlphaFoldDB" id="A0A5S9PRK9"/>
<protein>
    <recommendedName>
        <fullName evidence="4">DUF998 domain-containing protein</fullName>
    </recommendedName>
</protein>
<keyword evidence="1" id="KW-0472">Membrane</keyword>
<sequence length="215" mass="23343">MKFLNICGLIAPIWLVIGVMLTATMYPGYSHMDQALSELHAMGSPVAAISPFINNYPLGALFIGFGVFVIGYCRCWTARLSGLMIILHGIGSWIAGAFPCDVGCNPDSTLESQQIHGIGAVLMTVSFLIAPAMWVFLARQRSSVSWFGFLSAATVVAQFIVFSPLATSLESGSDFGFYQRVAYAIPMAWLFIFAALLKSDKIAQSRFECVNMSKA</sequence>
<dbReference type="Pfam" id="PF06197">
    <property type="entry name" value="DUF998"/>
    <property type="match status" value="1"/>
</dbReference>
<feature type="transmembrane region" description="Helical" evidence="1">
    <location>
        <begin position="49"/>
        <end position="73"/>
    </location>
</feature>
<keyword evidence="3" id="KW-1185">Reference proteome</keyword>
<name>A0A5S9PRK9_9GAMM</name>
<evidence type="ECO:0000256" key="1">
    <source>
        <dbReference type="SAM" id="Phobius"/>
    </source>
</evidence>
<dbReference type="EMBL" id="CACSIO010000012">
    <property type="protein sequence ID" value="CAA0106752.1"/>
    <property type="molecule type" value="Genomic_DNA"/>
</dbReference>
<feature type="transmembrane region" description="Helical" evidence="1">
    <location>
        <begin position="118"/>
        <end position="137"/>
    </location>
</feature>
<reference evidence="2 3" key="1">
    <citation type="submission" date="2019-11" db="EMBL/GenBank/DDBJ databases">
        <authorList>
            <person name="Holert J."/>
        </authorList>
    </citation>
    <scope>NUCLEOTIDE SEQUENCE [LARGE SCALE GENOMIC DNA]</scope>
    <source>
        <strain evidence="2">SB11_3</strain>
    </source>
</reference>
<feature type="transmembrane region" description="Helical" evidence="1">
    <location>
        <begin position="80"/>
        <end position="98"/>
    </location>
</feature>
<dbReference type="OrthoDB" id="679392at2"/>
<keyword evidence="1" id="KW-1133">Transmembrane helix</keyword>
<accession>A0A5S9PRK9</accession>
<keyword evidence="1" id="KW-0812">Transmembrane</keyword>
<dbReference type="InterPro" id="IPR009339">
    <property type="entry name" value="DUF998"/>
</dbReference>
<evidence type="ECO:0000313" key="2">
    <source>
        <dbReference type="EMBL" id="CAA0106752.1"/>
    </source>
</evidence>
<gene>
    <name evidence="2" type="ORF">OPDIPICF_01107</name>
</gene>
<evidence type="ECO:0008006" key="4">
    <source>
        <dbReference type="Google" id="ProtNLM"/>
    </source>
</evidence>